<gene>
    <name evidence="8" type="ORF">YK48G_09990</name>
</gene>
<dbReference type="Gene3D" id="2.60.40.740">
    <property type="match status" value="1"/>
</dbReference>
<evidence type="ECO:0000256" key="3">
    <source>
        <dbReference type="ARBA" id="ARBA00022729"/>
    </source>
</evidence>
<feature type="compositionally biased region" description="Polar residues" evidence="5">
    <location>
        <begin position="316"/>
        <end position="346"/>
    </location>
</feature>
<feature type="compositionally biased region" description="Basic and acidic residues" evidence="5">
    <location>
        <begin position="276"/>
        <end position="315"/>
    </location>
</feature>
<keyword evidence="6" id="KW-0812">Transmembrane</keyword>
<evidence type="ECO:0000256" key="5">
    <source>
        <dbReference type="SAM" id="MobiDB-lite"/>
    </source>
</evidence>
<dbReference type="Pfam" id="PF20602">
    <property type="entry name" value="pAdhesive_8"/>
    <property type="match status" value="1"/>
</dbReference>
<dbReference type="Pfam" id="PF00746">
    <property type="entry name" value="Gram_pos_anchor"/>
    <property type="match status" value="1"/>
</dbReference>
<dbReference type="InterPro" id="IPR046767">
    <property type="entry name" value="pAdhesive_8"/>
</dbReference>
<evidence type="ECO:0000256" key="1">
    <source>
        <dbReference type="ARBA" id="ARBA00022512"/>
    </source>
</evidence>
<dbReference type="Proteomes" id="UP000604765">
    <property type="component" value="Unassembled WGS sequence"/>
</dbReference>
<dbReference type="EMBL" id="BNJR01000010">
    <property type="protein sequence ID" value="GHP13574.1"/>
    <property type="molecule type" value="Genomic_DNA"/>
</dbReference>
<keyword evidence="6" id="KW-1133">Transmembrane helix</keyword>
<evidence type="ECO:0000256" key="2">
    <source>
        <dbReference type="ARBA" id="ARBA00022525"/>
    </source>
</evidence>
<feature type="domain" description="Gram-positive cocci surface proteins LPxTG" evidence="7">
    <location>
        <begin position="3115"/>
        <end position="3152"/>
    </location>
</feature>
<feature type="region of interest" description="Disordered" evidence="5">
    <location>
        <begin position="195"/>
        <end position="384"/>
    </location>
</feature>
<protein>
    <recommendedName>
        <fullName evidence="7">Gram-positive cocci surface proteins LPxTG domain-containing protein</fullName>
    </recommendedName>
</protein>
<reference evidence="8 9" key="1">
    <citation type="journal article" date="2021" name="Int. J. Syst. Evol. Microbiol.">
        <title>Lentilactobacillus fungorum sp. nov., isolated from spent mushroom substrates.</title>
        <authorList>
            <person name="Tohno M."/>
            <person name="Tanizawa Y."/>
            <person name="Kojima Y."/>
            <person name="Sakamoto M."/>
            <person name="Ohkuma M."/>
            <person name="Kobayashi H."/>
        </authorList>
    </citation>
    <scope>NUCLEOTIDE SEQUENCE [LARGE SCALE GENOMIC DNA]</scope>
    <source>
        <strain evidence="8 9">YK48G</strain>
    </source>
</reference>
<dbReference type="InterPro" id="IPR008966">
    <property type="entry name" value="Adhesion_dom_sf"/>
</dbReference>
<keyword evidence="2" id="KW-0964">Secreted</keyword>
<evidence type="ECO:0000313" key="8">
    <source>
        <dbReference type="EMBL" id="GHP13574.1"/>
    </source>
</evidence>
<sequence>MKLLKKGFIVQFIGVLTLVFGNFYTAGAAVADVVATDEIAVKNAKLIDDKRQLVTNAKVGDKANLAFDATVGSLSRSGKVAFDYDEDVLKIKKGKYKFKNDSTKVVVDIDGKDSTIEWRHAIDKTDLEVVLPVKFNRPVDRRELTVAVDEKEMKLPTLTVVSRDAKGARDNTSSKKVDGNLQDDNLVNKVLAEAEQDEAASDQVEAAKQAEEAQKQTAKEREDKKKETEAKESQAEKKEITSKDSAEQPVQAESKKNEINANSSQADEIEEPEQSDSDKAKEFVKEKREADQKAAEEKSRKAVENLKKAAEKDARNSQSTNQNNSGIQRSSGNNKESQTPGDSSLASVDVAKKALAGDDDDDDADGASGESLRSTLPVNGVFRDKNGSRNLGKLNYFFDTIQLTDDEGNKQFIDGTLNDSVSIPASFRNSKEITINWSWNTQSINELNKLNPVIQDGDYYTFQIKGFEYAYKNGNSDSTDIKTPNGKTIGKFTISKTGEDDIQEVKIDFTPGVDTGENRIEYGASAKTTLSQDAETFSFGEIASDEHKITVEKGKLDLKKAGKYKTDENEQGVQITDYSKLHWTANFETEDALDEVTLQDEFGAGYDFQGATYKFTITPNEGKTVTISSSDTDQTMYKKVVGNSQIAQRANFKFIASELLGESKKIKAIQVDVIADITDFVNYNEYVNKIQVSFWKNGNDTGNNGPWAQAKVSNDRRMLNKKAEIVKGGNVKYTVRFTVYDADDIKNLVMTDTLGSELFKYVNESFVLEPMENEASINDYVTFKFTNNDSSDTGKASFSAQFKEKIKENVAENNPITYELSYEVTPKDPSSIKDENYKDLTNTVTWKGTSKFESVEDPKFNVKTSSGANWTDFTTDWTFEVNKFDRNVKFPIVITEPAEGTTNDYLNFSEFHETIRENAKKEGFNIANYIQIYANNGAGYLKQEVTLEDVWDGPHQGVEYNWKDSDESAFIIQKIKDSNDFKLSIKSSPPKMSTKNFKIELKQVPINKEALATAKNTVWNIRNCADIEYGEKEIDKVCASVALPKLVRENISKVGTLSEDFSNSKSNRQIHWTSSFNFKDYLDAAGKFTVTDNFGEGDSIISYKNDKPETERKQLQSIDYDQNDPAKNIKVSFGKLNEKGDQVEKYAENTDDFYTLSFKNLTQTSFELQIELTDKGKQFIKDEGYNVITLDYSTNVESLSLDSKENYEHLKEWLFNNNVSASGITSKELKASAQTYYIDAGYLLDKSGQKEIINDNGRDITAIKWNVLINGEEKEFTGPIQLVDQITGGKHNHLRAQQDDYHVKIYEAKRVKAQDKEKHKVEYEPGTPISSNNYTLEYSPELDKLTIQFKEGYQLNGPLIVQYYTEIQDTTGADFENKVTLSLGTKEFTQGTVLESGISAWGNIKHFSVNVIKRDDITSDPLEGVEFKLQKMGTEGKWQDVMTPADQGEGSPEVYKLKTGKDGTATFMDLTAKGTYRIVETEGLSGRFTQYESGSFTMADVEKDKTVYVLEVANPYDGDLIIKKEVNSHGLDTSNDEFTFDVKATNGLSAVNEDFNGDFEYAVFDKEGKPVLDENNNDVKGTVTFKSGTATGLPAIKDGQQLKISGLPQNQHFKITELDAEKYDTIHQLENISSNSSIRLRGKETNPFKLQQGEETDNTIATFTNAIEPGEFSFSKTIKGPNTANDQDKQFDFYLEAMDKDGNRDETFSGDIEGWKHAGGSDTKVTFHFSSGKATKITINGSTEAIQLRDGENYHGIKLPKNVQFKVYERQDDTYKYTRYTIDGHNHGKAPSKSDGDGDYHYVGPINTDGRHLKFINEQKENSFEFEKRVSATQSEDNFLFNIEAGNKETKEAVSSKQDEDDKKYNASVVNVNSGNTITKYKIIFDEDGKAKIDGQNKDPYNIPLQHGQKFVITGLPIEATEFKVTELEFPEEPGWDWDVYHQVDGDYEREGNEAYLTLNRKGSRNAILFRNLPPELVSFKVKKTVSGVVPPKDKNFEFKLTIKNPQPDWGEKKNFRAIKSGDLEEFNLTFTKDEDGETYSTTKSIKVNESLTVFTPKGLKINIEEKTRDGYEVSHQYGDHNESGHQHQIVTGEGDCGQSCLPPLIFNNHVPGTAVEIEKGLAGNNLSSSDYKKTFNFAITATGQDNQMISMKTQYKLESTNGEVKTGFIEFEDGKVAKVDDKETTRLQLKRDQKMTILGLPAGTKVVIAETNAFGYISSHILNGGSEVQTNKTEPFKTSEEKLSKVKFINTKKNVSLKISKHLAGAGIKESDKSTEFKFEILATALKGSSVLNDTFNAWKYTNTGTTKSEVKFTDGVAEGLTLKDEESINIIGLSDEYSYKIEEIKTEGFEYDVSYKLNGLSETIGNATPEITILHNQSTTVDFINTREGASLEIAKLLSGKGITDADRNKAFQFKVITDKSVDGNYNYVKVDDYSQEDPGTIHFTNGESATIELKDNEKLIISGLPTNSKYIVQEVNGEDFQTAYKIDGTGSHEGKKTIPIAMKDDKKSSVLFVNSKDASSLMIRKTIMGDGLKEGDEAHQFKFDINVVEFEGKLNSEGYDAVKQNADGTKENVKVKFVTDDETGQTKSTITLRHKEFLTISGLPLNVKFNVEEIKDSAENFEISHILNGAQLMNTNKTTNFELHGKMTPVEFVNAKHKPASGSLQIQKELAGTGITEADEDQTFDFQIHSAISGEFKATKFTQSGSVQLLDIQLRNDRSTTIQLKDKERLIISGLPLDTDFSVTELGATDFKTSWVVNDTKTYDGKQTSKFEIQDQQTTPVLFTNAKQKPATANLKISKALAGDGITAADRNQDFRFRIYSGASGTYQAIKNHQNSGTTDNTTVTITNGQSELITLRAGESLQLTGLPIDHTYAVGEEFVAGYVTSYKVNGGLETSGMMTAPFTMIADQNGIVEFTNTKAGEIKMGSLAVNKFVNEAGDRAKTFNFHIEVVDGIGNPLDGNFRTVTTSNGQESEGSIHISGGNATFTLTHGQSIQFNLPMGARYEVSEQDYKADGYTTTVTKRGAAYTGTHVSGTVTLNEDKINYHNDIETDDDATLPLPSDEDTPDSSATLDEPDALPASDGTNGTNGTSGSSLTSPQALPSAGYTGKQALPQTGDSDNKLYVVIGVILLVTVTVVGTIYYTKRKQAK</sequence>
<keyword evidence="6" id="KW-0472">Membrane</keyword>
<organism evidence="8 9">
    <name type="scientific">Lentilactobacillus fungorum</name>
    <dbReference type="NCBI Taxonomy" id="2201250"/>
    <lineage>
        <taxon>Bacteria</taxon>
        <taxon>Bacillati</taxon>
        <taxon>Bacillota</taxon>
        <taxon>Bacilli</taxon>
        <taxon>Lactobacillales</taxon>
        <taxon>Lactobacillaceae</taxon>
        <taxon>Lentilactobacillus</taxon>
    </lineage>
</organism>
<accession>A0ABQ3VZ08</accession>
<dbReference type="PROSITE" id="PS50847">
    <property type="entry name" value="GRAM_POS_ANCHORING"/>
    <property type="match status" value="1"/>
</dbReference>
<evidence type="ECO:0000256" key="6">
    <source>
        <dbReference type="SAM" id="Phobius"/>
    </source>
</evidence>
<keyword evidence="4" id="KW-0572">Peptidoglycan-anchor</keyword>
<dbReference type="Pfam" id="PF24547">
    <property type="entry name" value="DUF7601"/>
    <property type="match status" value="9"/>
</dbReference>
<keyword evidence="9" id="KW-1185">Reference proteome</keyword>
<evidence type="ECO:0000313" key="9">
    <source>
        <dbReference type="Proteomes" id="UP000604765"/>
    </source>
</evidence>
<comment type="caution">
    <text evidence="8">The sequence shown here is derived from an EMBL/GenBank/DDBJ whole genome shotgun (WGS) entry which is preliminary data.</text>
</comment>
<dbReference type="SUPFAM" id="SSF49401">
    <property type="entry name" value="Bacterial adhesins"/>
    <property type="match status" value="1"/>
</dbReference>
<keyword evidence="3" id="KW-0732">Signal</keyword>
<dbReference type="InterPro" id="IPR019931">
    <property type="entry name" value="LPXTG_anchor"/>
</dbReference>
<evidence type="ECO:0000256" key="4">
    <source>
        <dbReference type="ARBA" id="ARBA00023088"/>
    </source>
</evidence>
<dbReference type="NCBIfam" id="TIGR01167">
    <property type="entry name" value="LPXTG_anchor"/>
    <property type="match status" value="1"/>
</dbReference>
<feature type="compositionally biased region" description="Acidic residues" evidence="5">
    <location>
        <begin position="3053"/>
        <end position="3069"/>
    </location>
</feature>
<name>A0ABQ3VZ08_9LACO</name>
<dbReference type="InterPro" id="IPR055382">
    <property type="entry name" value="DUF7601"/>
</dbReference>
<dbReference type="RefSeq" id="WP_203629612.1">
    <property type="nucleotide sequence ID" value="NZ_BNJR01000010.1"/>
</dbReference>
<feature type="transmembrane region" description="Helical" evidence="6">
    <location>
        <begin position="3125"/>
        <end position="3146"/>
    </location>
</feature>
<keyword evidence="1" id="KW-0134">Cell wall</keyword>
<evidence type="ECO:0000259" key="7">
    <source>
        <dbReference type="PROSITE" id="PS50847"/>
    </source>
</evidence>
<feature type="compositionally biased region" description="Basic and acidic residues" evidence="5">
    <location>
        <begin position="208"/>
        <end position="246"/>
    </location>
</feature>
<feature type="compositionally biased region" description="Low complexity" evidence="5">
    <location>
        <begin position="3086"/>
        <end position="3100"/>
    </location>
</feature>
<proteinExistence type="predicted"/>
<feature type="region of interest" description="Disordered" evidence="5">
    <location>
        <begin position="3053"/>
        <end position="3117"/>
    </location>
</feature>
<dbReference type="Gene3D" id="2.60.40.1140">
    <property type="entry name" value="Collagen-binding surface protein Cna, B-type domain"/>
    <property type="match status" value="11"/>
</dbReference>